<dbReference type="Gene3D" id="3.40.50.300">
    <property type="entry name" value="P-loop containing nucleotide triphosphate hydrolases"/>
    <property type="match status" value="1"/>
</dbReference>
<dbReference type="InterPro" id="IPR027417">
    <property type="entry name" value="P-loop_NTPase"/>
</dbReference>
<evidence type="ECO:0000313" key="2">
    <source>
        <dbReference type="EMBL" id="MBD8003448.1"/>
    </source>
</evidence>
<feature type="domain" description="CobQ/CobB/MinD/ParA nucleotide binding" evidence="1">
    <location>
        <begin position="4"/>
        <end position="166"/>
    </location>
</feature>
<gene>
    <name evidence="2" type="ORF">H9626_14785</name>
</gene>
<sequence length="192" mass="21111">MRTISVVNSKGGTGKTTTAVYLASAAFRQHPEWGIGLLDADPQRSATDWAVSAMDAGDRLPFSVIHTDNVLDVKYDADLLIVDTAPGDGETIRKALDMADVVVVPSEAETMSLTRAKATLDRSGGKGHILLTKVNRRTRLYADACEVIKEMDIPRFETEIPYSVRFQTYGMAPLSLSSYTDLWLEIQRMIGE</sequence>
<name>A0ABR8VF92_9BACT</name>
<dbReference type="EMBL" id="JACSPQ010000063">
    <property type="protein sequence ID" value="MBD8003448.1"/>
    <property type="molecule type" value="Genomic_DNA"/>
</dbReference>
<protein>
    <submittedName>
        <fullName evidence="2">ParA family protein</fullName>
    </submittedName>
</protein>
<dbReference type="InterPro" id="IPR050678">
    <property type="entry name" value="DNA_Partitioning_ATPase"/>
</dbReference>
<dbReference type="Pfam" id="PF01656">
    <property type="entry name" value="CbiA"/>
    <property type="match status" value="1"/>
</dbReference>
<keyword evidence="3" id="KW-1185">Reference proteome</keyword>
<comment type="caution">
    <text evidence="2">The sequence shown here is derived from an EMBL/GenBank/DDBJ whole genome shotgun (WGS) entry which is preliminary data.</text>
</comment>
<organism evidence="2 3">
    <name type="scientific">Phocaeicola faecium</name>
    <dbReference type="NCBI Taxonomy" id="2762213"/>
    <lineage>
        <taxon>Bacteria</taxon>
        <taxon>Pseudomonadati</taxon>
        <taxon>Bacteroidota</taxon>
        <taxon>Bacteroidia</taxon>
        <taxon>Bacteroidales</taxon>
        <taxon>Bacteroidaceae</taxon>
        <taxon>Phocaeicola</taxon>
    </lineage>
</organism>
<dbReference type="RefSeq" id="WP_191710983.1">
    <property type="nucleotide sequence ID" value="NZ_JACSPQ010000063.1"/>
</dbReference>
<dbReference type="InterPro" id="IPR002586">
    <property type="entry name" value="CobQ/CobB/MinD/ParA_Nub-bd_dom"/>
</dbReference>
<proteinExistence type="predicted"/>
<dbReference type="SUPFAM" id="SSF52540">
    <property type="entry name" value="P-loop containing nucleoside triphosphate hydrolases"/>
    <property type="match status" value="1"/>
</dbReference>
<dbReference type="PANTHER" id="PTHR13696">
    <property type="entry name" value="P-LOOP CONTAINING NUCLEOSIDE TRIPHOSPHATE HYDROLASE"/>
    <property type="match status" value="1"/>
</dbReference>
<evidence type="ECO:0000313" key="3">
    <source>
        <dbReference type="Proteomes" id="UP000616346"/>
    </source>
</evidence>
<dbReference type="PANTHER" id="PTHR13696:SF96">
    <property type="entry name" value="COBQ_COBB_MIND_PARA NUCLEOTIDE BINDING DOMAIN-CONTAINING PROTEIN"/>
    <property type="match status" value="1"/>
</dbReference>
<dbReference type="CDD" id="cd02042">
    <property type="entry name" value="ParAB_family"/>
    <property type="match status" value="1"/>
</dbReference>
<accession>A0ABR8VF92</accession>
<dbReference type="Proteomes" id="UP000616346">
    <property type="component" value="Unassembled WGS sequence"/>
</dbReference>
<evidence type="ECO:0000259" key="1">
    <source>
        <dbReference type="Pfam" id="PF01656"/>
    </source>
</evidence>
<reference evidence="2 3" key="1">
    <citation type="submission" date="2020-08" db="EMBL/GenBank/DDBJ databases">
        <title>A Genomic Blueprint of the Chicken Gut Microbiome.</title>
        <authorList>
            <person name="Gilroy R."/>
            <person name="Ravi A."/>
            <person name="Getino M."/>
            <person name="Pursley I."/>
            <person name="Horton D.L."/>
            <person name="Alikhan N.-F."/>
            <person name="Baker D."/>
            <person name="Gharbi K."/>
            <person name="Hall N."/>
            <person name="Watson M."/>
            <person name="Adriaenssens E.M."/>
            <person name="Foster-Nyarko E."/>
            <person name="Jarju S."/>
            <person name="Secka A."/>
            <person name="Antonio M."/>
            <person name="Oren A."/>
            <person name="Chaudhuri R."/>
            <person name="La Ragione R.M."/>
            <person name="Hildebrand F."/>
            <person name="Pallen M.J."/>
        </authorList>
    </citation>
    <scope>NUCLEOTIDE SEQUENCE [LARGE SCALE GENOMIC DNA]</scope>
    <source>
        <strain evidence="2 3">Sa1YUN3</strain>
    </source>
</reference>